<dbReference type="GeneID" id="30178087"/>
<dbReference type="EMBL" id="KV454004">
    <property type="protein sequence ID" value="ODQ45638.1"/>
    <property type="molecule type" value="Genomic_DNA"/>
</dbReference>
<dbReference type="Proteomes" id="UP000094455">
    <property type="component" value="Unassembled WGS sequence"/>
</dbReference>
<sequence>MAIQQVSRVGGPNKCFGTFQKALECMTNENTKSNDECKAFIGDYVECRRHKLETYKMVIMQQHLEKDRSDLDAEKVGAPYVKKRDYLTPKTLGLVGGDDHAISTVKF</sequence>
<organism evidence="1 2">
    <name type="scientific">Pichia membranifaciens NRRL Y-2026</name>
    <dbReference type="NCBI Taxonomy" id="763406"/>
    <lineage>
        <taxon>Eukaryota</taxon>
        <taxon>Fungi</taxon>
        <taxon>Dikarya</taxon>
        <taxon>Ascomycota</taxon>
        <taxon>Saccharomycotina</taxon>
        <taxon>Pichiomycetes</taxon>
        <taxon>Pichiales</taxon>
        <taxon>Pichiaceae</taxon>
        <taxon>Pichia</taxon>
    </lineage>
</organism>
<reference evidence="1 2" key="1">
    <citation type="journal article" date="2016" name="Proc. Natl. Acad. Sci. U.S.A.">
        <title>Comparative genomics of biotechnologically important yeasts.</title>
        <authorList>
            <person name="Riley R."/>
            <person name="Haridas S."/>
            <person name="Wolfe K.H."/>
            <person name="Lopes M.R."/>
            <person name="Hittinger C.T."/>
            <person name="Goeker M."/>
            <person name="Salamov A.A."/>
            <person name="Wisecaver J.H."/>
            <person name="Long T.M."/>
            <person name="Calvey C.H."/>
            <person name="Aerts A.L."/>
            <person name="Barry K.W."/>
            <person name="Choi C."/>
            <person name="Clum A."/>
            <person name="Coughlan A.Y."/>
            <person name="Deshpande S."/>
            <person name="Douglass A.P."/>
            <person name="Hanson S.J."/>
            <person name="Klenk H.-P."/>
            <person name="LaButti K.M."/>
            <person name="Lapidus A."/>
            <person name="Lindquist E.A."/>
            <person name="Lipzen A.M."/>
            <person name="Meier-Kolthoff J.P."/>
            <person name="Ohm R.A."/>
            <person name="Otillar R.P."/>
            <person name="Pangilinan J.L."/>
            <person name="Peng Y."/>
            <person name="Rokas A."/>
            <person name="Rosa C.A."/>
            <person name="Scheuner C."/>
            <person name="Sibirny A.A."/>
            <person name="Slot J.C."/>
            <person name="Stielow J.B."/>
            <person name="Sun H."/>
            <person name="Kurtzman C.P."/>
            <person name="Blackwell M."/>
            <person name="Grigoriev I.V."/>
            <person name="Jeffries T.W."/>
        </authorList>
    </citation>
    <scope>NUCLEOTIDE SEQUENCE [LARGE SCALE GENOMIC DNA]</scope>
    <source>
        <strain evidence="1 2">NRRL Y-2026</strain>
    </source>
</reference>
<proteinExistence type="predicted"/>
<dbReference type="STRING" id="763406.A0A1E3NJ85"/>
<evidence type="ECO:0000313" key="1">
    <source>
        <dbReference type="EMBL" id="ODQ45638.1"/>
    </source>
</evidence>
<gene>
    <name evidence="1" type="ORF">PICMEDRAFT_16934</name>
</gene>
<dbReference type="OrthoDB" id="9992197at2759"/>
<accession>A0A1E3NJ85</accession>
<dbReference type="AlphaFoldDB" id="A0A1E3NJ85"/>
<evidence type="ECO:0008006" key="3">
    <source>
        <dbReference type="Google" id="ProtNLM"/>
    </source>
</evidence>
<evidence type="ECO:0000313" key="2">
    <source>
        <dbReference type="Proteomes" id="UP000094455"/>
    </source>
</evidence>
<protein>
    <recommendedName>
        <fullName evidence="3">CHCH domain-containing protein</fullName>
    </recommendedName>
</protein>
<keyword evidence="2" id="KW-1185">Reference proteome</keyword>
<dbReference type="RefSeq" id="XP_019016751.1">
    <property type="nucleotide sequence ID" value="XM_019161400.1"/>
</dbReference>
<name>A0A1E3NJ85_9ASCO</name>